<dbReference type="AlphaFoldDB" id="A0A8J4WTC6"/>
<dbReference type="InterPro" id="IPR000219">
    <property type="entry name" value="DH_dom"/>
</dbReference>
<evidence type="ECO:0000256" key="1">
    <source>
        <dbReference type="ARBA" id="ARBA00022658"/>
    </source>
</evidence>
<keyword evidence="5" id="KW-1185">Reference proteome</keyword>
<gene>
    <name evidence="4" type="ORF">PHET_10969</name>
</gene>
<evidence type="ECO:0000313" key="4">
    <source>
        <dbReference type="EMBL" id="KAF5395947.1"/>
    </source>
</evidence>
<feature type="region of interest" description="Disordered" evidence="2">
    <location>
        <begin position="1"/>
        <end position="25"/>
    </location>
</feature>
<evidence type="ECO:0000313" key="5">
    <source>
        <dbReference type="Proteomes" id="UP000748531"/>
    </source>
</evidence>
<proteinExistence type="predicted"/>
<keyword evidence="1" id="KW-0344">Guanine-nucleotide releasing factor</keyword>
<protein>
    <submittedName>
        <fullName evidence="4">Triple functional domain protein</fullName>
    </submittedName>
</protein>
<evidence type="ECO:0000259" key="3">
    <source>
        <dbReference type="PROSITE" id="PS50010"/>
    </source>
</evidence>
<dbReference type="SUPFAM" id="SSF48065">
    <property type="entry name" value="DBL homology domain (DH-domain)"/>
    <property type="match status" value="1"/>
</dbReference>
<dbReference type="SMART" id="SM00325">
    <property type="entry name" value="RhoGEF"/>
    <property type="match status" value="1"/>
</dbReference>
<name>A0A8J4WTC6_9TREM</name>
<dbReference type="InterPro" id="IPR035899">
    <property type="entry name" value="DBL_dom_sf"/>
</dbReference>
<dbReference type="Gene3D" id="1.20.900.10">
    <property type="entry name" value="Dbl homology (DH) domain"/>
    <property type="match status" value="1"/>
</dbReference>
<dbReference type="OrthoDB" id="10256089at2759"/>
<dbReference type="GO" id="GO:0019898">
    <property type="term" value="C:extrinsic component of membrane"/>
    <property type="evidence" value="ECO:0007669"/>
    <property type="project" value="TreeGrafter"/>
</dbReference>
<dbReference type="GO" id="GO:0007411">
    <property type="term" value="P:axon guidance"/>
    <property type="evidence" value="ECO:0007669"/>
    <property type="project" value="TreeGrafter"/>
</dbReference>
<dbReference type="GO" id="GO:0005737">
    <property type="term" value="C:cytoplasm"/>
    <property type="evidence" value="ECO:0007669"/>
    <property type="project" value="TreeGrafter"/>
</dbReference>
<feature type="region of interest" description="Disordered" evidence="2">
    <location>
        <begin position="122"/>
        <end position="157"/>
    </location>
</feature>
<dbReference type="InterPro" id="IPR051336">
    <property type="entry name" value="RhoGEF_Guanine_NuclExch_SF"/>
</dbReference>
<dbReference type="GO" id="GO:0005085">
    <property type="term" value="F:guanyl-nucleotide exchange factor activity"/>
    <property type="evidence" value="ECO:0007669"/>
    <property type="project" value="UniProtKB-KW"/>
</dbReference>
<accession>A0A8J4WTC6</accession>
<feature type="domain" description="DH" evidence="3">
    <location>
        <begin position="87"/>
        <end position="301"/>
    </location>
</feature>
<dbReference type="PANTHER" id="PTHR22826">
    <property type="entry name" value="RHO GUANINE EXCHANGE FACTOR-RELATED"/>
    <property type="match status" value="1"/>
</dbReference>
<dbReference type="PROSITE" id="PS50010">
    <property type="entry name" value="DH_2"/>
    <property type="match status" value="1"/>
</dbReference>
<reference evidence="4" key="1">
    <citation type="submission" date="2019-05" db="EMBL/GenBank/DDBJ databases">
        <title>Annotation for the trematode Paragonimus heterotremus.</title>
        <authorList>
            <person name="Choi Y.-J."/>
        </authorList>
    </citation>
    <scope>NUCLEOTIDE SEQUENCE</scope>
    <source>
        <strain evidence="4">LC</strain>
    </source>
</reference>
<dbReference type="Proteomes" id="UP000748531">
    <property type="component" value="Unassembled WGS sequence"/>
</dbReference>
<sequence length="390" mass="44368">MSEATPGRQSEDATSSLSAPSHEDKLCDAGAIDNSSTRQVFSSENACVASDQECPAICNTNTECAVEDVVESRDFSNFEESSRALLQRKQPLMELVNSEEGYVRRLRMVKDCYMPVISAARNPASVPSSDSSAVPALPASVSNTSSRELTQTASHPPPVPDDLAARWRIIWGNWIQLCEWHSTFLEKLMNLVEREPDKIPKLFIDSRSRLRSIYSKYCENHRKAALIAEQYRDYFEELRVYLNDKEDVVSYLMQPVQRIMRYQLPMAEIVKYTERAGSPDLALWKKALDIMKEIPKDTQLILEVSRMSHVLSCYRAFSVRIGHCYPRMQLLNLPVIYRSPKRDPLRDTIPVLCYCVWMISLVSSLSFRHAGSCFTFYVSLLAPTTNRSVP</sequence>
<feature type="compositionally biased region" description="Low complexity" evidence="2">
    <location>
        <begin position="123"/>
        <end position="142"/>
    </location>
</feature>
<comment type="caution">
    <text evidence="4">The sequence shown here is derived from an EMBL/GenBank/DDBJ whole genome shotgun (WGS) entry which is preliminary data.</text>
</comment>
<dbReference type="Pfam" id="PF00621">
    <property type="entry name" value="RhoGEF"/>
    <property type="match status" value="1"/>
</dbReference>
<dbReference type="PANTHER" id="PTHR22826:SF106">
    <property type="entry name" value="TRIO, ISOFORM A"/>
    <property type="match status" value="1"/>
</dbReference>
<dbReference type="EMBL" id="LUCH01009713">
    <property type="protein sequence ID" value="KAF5395947.1"/>
    <property type="molecule type" value="Genomic_DNA"/>
</dbReference>
<evidence type="ECO:0000256" key="2">
    <source>
        <dbReference type="SAM" id="MobiDB-lite"/>
    </source>
</evidence>
<organism evidence="4 5">
    <name type="scientific">Paragonimus heterotremus</name>
    <dbReference type="NCBI Taxonomy" id="100268"/>
    <lineage>
        <taxon>Eukaryota</taxon>
        <taxon>Metazoa</taxon>
        <taxon>Spiralia</taxon>
        <taxon>Lophotrochozoa</taxon>
        <taxon>Platyhelminthes</taxon>
        <taxon>Trematoda</taxon>
        <taxon>Digenea</taxon>
        <taxon>Plagiorchiida</taxon>
        <taxon>Troglotremata</taxon>
        <taxon>Troglotrematidae</taxon>
        <taxon>Paragonimus</taxon>
    </lineage>
</organism>
<feature type="compositionally biased region" description="Polar residues" evidence="2">
    <location>
        <begin position="143"/>
        <end position="154"/>
    </location>
</feature>